<reference evidence="2" key="1">
    <citation type="submission" date="2016-10" db="EMBL/GenBank/DDBJ databases">
        <authorList>
            <person name="Varghese N."/>
            <person name="Submissions S."/>
        </authorList>
    </citation>
    <scope>NUCLEOTIDE SEQUENCE [LARGE SCALE GENOMIC DNA]</scope>
    <source>
        <strain evidence="2">OR362-8,ATCC BAA-1266,JCM 13504</strain>
    </source>
</reference>
<dbReference type="Pfam" id="PF11964">
    <property type="entry name" value="SpoIIAA-like"/>
    <property type="match status" value="1"/>
</dbReference>
<name>A0A1I5ZSL0_HYMAR</name>
<protein>
    <submittedName>
        <fullName evidence="1">SpoIIAA-like</fullName>
    </submittedName>
</protein>
<dbReference type="STRING" id="1227077.SAMN04515668_3182"/>
<keyword evidence="2" id="KW-1185">Reference proteome</keyword>
<dbReference type="AlphaFoldDB" id="A0A1I5ZSL0"/>
<gene>
    <name evidence="1" type="ORF">SAMN04515668_3182</name>
</gene>
<proteinExistence type="predicted"/>
<dbReference type="InterPro" id="IPR021866">
    <property type="entry name" value="SpoIIAA-like"/>
</dbReference>
<evidence type="ECO:0000313" key="1">
    <source>
        <dbReference type="EMBL" id="SFQ59456.1"/>
    </source>
</evidence>
<dbReference type="Proteomes" id="UP000199029">
    <property type="component" value="Unassembled WGS sequence"/>
</dbReference>
<accession>A0A1I5ZSL0</accession>
<organism evidence="1 2">
    <name type="scientific">Hymenobacter arizonensis</name>
    <name type="common">Siccationidurans arizonensis</name>
    <dbReference type="NCBI Taxonomy" id="1227077"/>
    <lineage>
        <taxon>Bacteria</taxon>
        <taxon>Pseudomonadati</taxon>
        <taxon>Bacteroidota</taxon>
        <taxon>Cytophagia</taxon>
        <taxon>Cytophagales</taxon>
        <taxon>Hymenobacteraceae</taxon>
        <taxon>Hymenobacter</taxon>
    </lineage>
</organism>
<evidence type="ECO:0000313" key="2">
    <source>
        <dbReference type="Proteomes" id="UP000199029"/>
    </source>
</evidence>
<sequence length="153" mass="17595">MPGLLLLLLAMYSTVELATRIISFRADLDVMVVRWHTHASLEGVQADYAHMLELAKAYQTSDWLLDVRRRDKVSAELSAWASGVYYQQAAAELAPRRLRIAVLNSPALTEIYRTDEEHKKHVEYVLDPARPFDMRVFDDEGEAMRWLSPVYLS</sequence>
<dbReference type="EMBL" id="FOXS01000004">
    <property type="protein sequence ID" value="SFQ59456.1"/>
    <property type="molecule type" value="Genomic_DNA"/>
</dbReference>